<organism evidence="1 2">
    <name type="scientific">Benzoatithermus flavus</name>
    <dbReference type="NCBI Taxonomy" id="3108223"/>
    <lineage>
        <taxon>Bacteria</taxon>
        <taxon>Pseudomonadati</taxon>
        <taxon>Pseudomonadota</taxon>
        <taxon>Alphaproteobacteria</taxon>
        <taxon>Geminicoccales</taxon>
        <taxon>Geminicoccaceae</taxon>
        <taxon>Benzoatithermus</taxon>
    </lineage>
</organism>
<reference evidence="1 2" key="1">
    <citation type="submission" date="2024-01" db="EMBL/GenBank/DDBJ databases">
        <title>Multi-omics insights into the function and evolution of sodium benzoate biodegradation pathways in Benzoatithermus flavus gen. nov., sp. nov. from hot spring.</title>
        <authorList>
            <person name="Hu C.-J."/>
            <person name="Li W.-J."/>
        </authorList>
    </citation>
    <scope>NUCLEOTIDE SEQUENCE [LARGE SCALE GENOMIC DNA]</scope>
    <source>
        <strain evidence="1 2">SYSU G07066</strain>
    </source>
</reference>
<dbReference type="InterPro" id="IPR018714">
    <property type="entry name" value="DUF2237"/>
</dbReference>
<gene>
    <name evidence="1" type="ORF">U1T56_08985</name>
</gene>
<keyword evidence="2" id="KW-1185">Reference proteome</keyword>
<comment type="caution">
    <text evidence="1">The sequence shown here is derived from an EMBL/GenBank/DDBJ whole genome shotgun (WGS) entry which is preliminary data.</text>
</comment>
<accession>A0ABU8XPZ2</accession>
<evidence type="ECO:0000313" key="2">
    <source>
        <dbReference type="Proteomes" id="UP001375743"/>
    </source>
</evidence>
<name>A0ABU8XPZ2_9PROT</name>
<dbReference type="PANTHER" id="PTHR37466">
    <property type="entry name" value="SLR1628 PROTEIN"/>
    <property type="match status" value="1"/>
</dbReference>
<protein>
    <submittedName>
        <fullName evidence="1">DUF2237 domain-containing protein</fullName>
    </submittedName>
</protein>
<dbReference type="PANTHER" id="PTHR37466:SF1">
    <property type="entry name" value="SLR1628 PROTEIN"/>
    <property type="match status" value="1"/>
</dbReference>
<dbReference type="Gene3D" id="3.30.56.110">
    <property type="entry name" value="Protein of unknown function DUF2237"/>
    <property type="match status" value="1"/>
</dbReference>
<dbReference type="EMBL" id="JBBLZC010000007">
    <property type="protein sequence ID" value="MEK0083287.1"/>
    <property type="molecule type" value="Genomic_DNA"/>
</dbReference>
<proteinExistence type="predicted"/>
<evidence type="ECO:0000313" key="1">
    <source>
        <dbReference type="EMBL" id="MEK0083287.1"/>
    </source>
</evidence>
<dbReference type="Proteomes" id="UP001375743">
    <property type="component" value="Unassembled WGS sequence"/>
</dbReference>
<dbReference type="RefSeq" id="WP_418159132.1">
    <property type="nucleotide sequence ID" value="NZ_JBBLZC010000007.1"/>
</dbReference>
<dbReference type="Pfam" id="PF09996">
    <property type="entry name" value="DUF2237"/>
    <property type="match status" value="1"/>
</dbReference>
<sequence length="130" mass="13969">MAEGQERRGQARNVLGEPLAECCTSPMTGFYRTGCCETGPEDIGAHVICAQVTEEFLLFSAARGNDLVTPAPELGFPGLKPGDRWCVTAARWQEALDAGVAPPVVLAATHERALEFVSLEDLKRLALDLV</sequence>